<comment type="caution">
    <text evidence="1">The sequence shown here is derived from an EMBL/GenBank/DDBJ whole genome shotgun (WGS) entry which is preliminary data.</text>
</comment>
<protein>
    <submittedName>
        <fullName evidence="1">Uncharacterized protein</fullName>
    </submittedName>
</protein>
<dbReference type="RefSeq" id="WP_179454445.1">
    <property type="nucleotide sequence ID" value="NZ_BAAAPX010000001.1"/>
</dbReference>
<keyword evidence="2" id="KW-1185">Reference proteome</keyword>
<dbReference type="Proteomes" id="UP000589620">
    <property type="component" value="Unassembled WGS sequence"/>
</dbReference>
<organism evidence="1 2">
    <name type="scientific">Leifsonia soli</name>
    <dbReference type="NCBI Taxonomy" id="582665"/>
    <lineage>
        <taxon>Bacteria</taxon>
        <taxon>Bacillati</taxon>
        <taxon>Actinomycetota</taxon>
        <taxon>Actinomycetes</taxon>
        <taxon>Micrococcales</taxon>
        <taxon>Microbacteriaceae</taxon>
        <taxon>Leifsonia</taxon>
    </lineage>
</organism>
<gene>
    <name evidence="1" type="ORF">BJ963_000537</name>
</gene>
<dbReference type="EMBL" id="JACCBJ010000001">
    <property type="protein sequence ID" value="NYD73018.1"/>
    <property type="molecule type" value="Genomic_DNA"/>
</dbReference>
<accession>A0A852SVC2</accession>
<sequence length="157" mass="16610">MTLLADTDLDVDAALSFRFAPAVQDRLAAFRGRCTVVRLATLDNEVLGVPRWYTLQEAWAEPGSATAASWSGNPVVAVGPSDDPELVLATGTPVVVVGADNAAARWTRQVVDAVRATCRSVLVVDMGGRPDPSYADIATYGFDRRHGAALLGLLTGR</sequence>
<evidence type="ECO:0000313" key="2">
    <source>
        <dbReference type="Proteomes" id="UP000589620"/>
    </source>
</evidence>
<evidence type="ECO:0000313" key="1">
    <source>
        <dbReference type="EMBL" id="NYD73018.1"/>
    </source>
</evidence>
<reference evidence="1 2" key="1">
    <citation type="submission" date="2020-07" db="EMBL/GenBank/DDBJ databases">
        <title>Sequencing the genomes of 1000 actinobacteria strains.</title>
        <authorList>
            <person name="Klenk H.-P."/>
        </authorList>
    </citation>
    <scope>NUCLEOTIDE SEQUENCE [LARGE SCALE GENOMIC DNA]</scope>
    <source>
        <strain evidence="1 2">DSM 23871</strain>
    </source>
</reference>
<proteinExistence type="predicted"/>
<dbReference type="AlphaFoldDB" id="A0A852SVC2"/>
<name>A0A852SVC2_9MICO</name>